<evidence type="ECO:0000256" key="7">
    <source>
        <dbReference type="ARBA" id="ARBA00022840"/>
    </source>
</evidence>
<comment type="similarity">
    <text evidence="2">Belongs to the ABC transporter superfamily.</text>
</comment>
<dbReference type="Pfam" id="PF00005">
    <property type="entry name" value="ABC_tran"/>
    <property type="match status" value="2"/>
</dbReference>
<evidence type="ECO:0000313" key="13">
    <source>
        <dbReference type="Proteomes" id="UP000823936"/>
    </source>
</evidence>
<dbReference type="InterPro" id="IPR050095">
    <property type="entry name" value="ECF_ABC_transporter_ATP-bd"/>
</dbReference>
<keyword evidence="7 12" id="KW-0067">ATP-binding</keyword>
<reference evidence="12" key="2">
    <citation type="submission" date="2021-04" db="EMBL/GenBank/DDBJ databases">
        <authorList>
            <person name="Gilroy R."/>
        </authorList>
    </citation>
    <scope>NUCLEOTIDE SEQUENCE</scope>
    <source>
        <strain evidence="12">Gambia11-129</strain>
    </source>
</reference>
<keyword evidence="9" id="KW-0472">Membrane</keyword>
<evidence type="ECO:0000256" key="10">
    <source>
        <dbReference type="ARBA" id="ARBA00025157"/>
    </source>
</evidence>
<evidence type="ECO:0000259" key="11">
    <source>
        <dbReference type="PROSITE" id="PS50893"/>
    </source>
</evidence>
<keyword evidence="3" id="KW-0813">Transport</keyword>
<dbReference type="GO" id="GO:0042626">
    <property type="term" value="F:ATPase-coupled transmembrane transporter activity"/>
    <property type="evidence" value="ECO:0007669"/>
    <property type="project" value="TreeGrafter"/>
</dbReference>
<dbReference type="EMBL" id="DXHU01000003">
    <property type="protein sequence ID" value="HIV98253.1"/>
    <property type="molecule type" value="Genomic_DNA"/>
</dbReference>
<evidence type="ECO:0000256" key="5">
    <source>
        <dbReference type="ARBA" id="ARBA00022737"/>
    </source>
</evidence>
<evidence type="ECO:0000256" key="8">
    <source>
        <dbReference type="ARBA" id="ARBA00022967"/>
    </source>
</evidence>
<evidence type="ECO:0000256" key="9">
    <source>
        <dbReference type="ARBA" id="ARBA00023136"/>
    </source>
</evidence>
<keyword evidence="4" id="KW-1003">Cell membrane</keyword>
<dbReference type="Proteomes" id="UP000823936">
    <property type="component" value="Unassembled WGS sequence"/>
</dbReference>
<proteinExistence type="inferred from homology"/>
<dbReference type="InterPro" id="IPR003593">
    <property type="entry name" value="AAA+_ATPase"/>
</dbReference>
<comment type="caution">
    <text evidence="12">The sequence shown here is derived from an EMBL/GenBank/DDBJ whole genome shotgun (WGS) entry which is preliminary data.</text>
</comment>
<dbReference type="PROSITE" id="PS50893">
    <property type="entry name" value="ABC_TRANSPORTER_2"/>
    <property type="match status" value="2"/>
</dbReference>
<dbReference type="Gene3D" id="3.40.50.300">
    <property type="entry name" value="P-loop containing nucleotide triphosphate hydrolases"/>
    <property type="match status" value="2"/>
</dbReference>
<dbReference type="GO" id="GO:0043190">
    <property type="term" value="C:ATP-binding cassette (ABC) transporter complex"/>
    <property type="evidence" value="ECO:0007669"/>
    <property type="project" value="TreeGrafter"/>
</dbReference>
<dbReference type="AlphaFoldDB" id="A0A9D1PRH3"/>
<gene>
    <name evidence="12" type="ORF">IAB12_00525</name>
</gene>
<evidence type="ECO:0000256" key="4">
    <source>
        <dbReference type="ARBA" id="ARBA00022475"/>
    </source>
</evidence>
<organism evidence="12 13">
    <name type="scientific">Candidatus Ornithospirochaeta avicola</name>
    <dbReference type="NCBI Taxonomy" id="2840896"/>
    <lineage>
        <taxon>Bacteria</taxon>
        <taxon>Pseudomonadati</taxon>
        <taxon>Spirochaetota</taxon>
        <taxon>Spirochaetia</taxon>
        <taxon>Spirochaetales</taxon>
        <taxon>Spirochaetaceae</taxon>
        <taxon>Spirochaetaceae incertae sedis</taxon>
        <taxon>Candidatus Ornithospirochaeta</taxon>
    </lineage>
</organism>
<dbReference type="SUPFAM" id="SSF52540">
    <property type="entry name" value="P-loop containing nucleoside triphosphate hydrolases"/>
    <property type="match status" value="2"/>
</dbReference>
<feature type="domain" description="ABC transporter" evidence="11">
    <location>
        <begin position="1"/>
        <end position="236"/>
    </location>
</feature>
<dbReference type="InterPro" id="IPR027417">
    <property type="entry name" value="P-loop_NTPase"/>
</dbReference>
<dbReference type="GO" id="GO:0016887">
    <property type="term" value="F:ATP hydrolysis activity"/>
    <property type="evidence" value="ECO:0007669"/>
    <property type="project" value="InterPro"/>
</dbReference>
<evidence type="ECO:0000256" key="2">
    <source>
        <dbReference type="ARBA" id="ARBA00005417"/>
    </source>
</evidence>
<evidence type="ECO:0000313" key="12">
    <source>
        <dbReference type="EMBL" id="HIV98253.1"/>
    </source>
</evidence>
<keyword evidence="6" id="KW-0547">Nucleotide-binding</keyword>
<comment type="subcellular location">
    <subcellularLocation>
        <location evidence="1">Cell membrane</location>
        <topology evidence="1">Peripheral membrane protein</topology>
    </subcellularLocation>
</comment>
<reference evidence="12" key="1">
    <citation type="journal article" date="2021" name="PeerJ">
        <title>Extensive microbial diversity within the chicken gut microbiome revealed by metagenomics and culture.</title>
        <authorList>
            <person name="Gilroy R."/>
            <person name="Ravi A."/>
            <person name="Getino M."/>
            <person name="Pursley I."/>
            <person name="Horton D.L."/>
            <person name="Alikhan N.F."/>
            <person name="Baker D."/>
            <person name="Gharbi K."/>
            <person name="Hall N."/>
            <person name="Watson M."/>
            <person name="Adriaenssens E.M."/>
            <person name="Foster-Nyarko E."/>
            <person name="Jarju S."/>
            <person name="Secka A."/>
            <person name="Antonio M."/>
            <person name="Oren A."/>
            <person name="Chaudhuri R.R."/>
            <person name="La Ragione R."/>
            <person name="Hildebrand F."/>
            <person name="Pallen M.J."/>
        </authorList>
    </citation>
    <scope>NUCLEOTIDE SEQUENCE</scope>
    <source>
        <strain evidence="12">Gambia11-129</strain>
    </source>
</reference>
<feature type="domain" description="ABC transporter" evidence="11">
    <location>
        <begin position="241"/>
        <end position="434"/>
    </location>
</feature>
<protein>
    <submittedName>
        <fullName evidence="12">ATP-binding cassette domain-containing protein</fullName>
    </submittedName>
</protein>
<dbReference type="PANTHER" id="PTHR43553:SF23">
    <property type="entry name" value="ABC TRANSPORTER ATP-BINDING COMPONENT"/>
    <property type="match status" value="1"/>
</dbReference>
<sequence length="434" mass="48909">MMFELSSYTVSYKESVIENINLRIKQGERILILAEPASGKSTLAKSLTGALDKFYDGHTSGSIIMDGKDLSSLDVPQRSAYISRVSQDSLSSMLFSTINEEIAFPLENRNTEISLMKRKLECLKNTYELSLLEDADPSSLSGGEKRRVSLATADSQNARLVIYDESFDELSSRFREILKKEIKKKDYAIVLSSHYISCYDDFFTAVYTIKNKRLVPLSAALRTEISVTEKAVEGSLAIRKLKAHTERKECARIFNLSIDHLSFQRGRFYIISGDNGSGKSTLAKVISGLIREDEGEILIDSKVLKERERRIKISYLAQNPYSSLFLPTVSDELDSVVQDEKEKERIMSLFSISPSSYIHEISYGEAKRVQSAVFYALKRPFVILDELDSALSYKESQKIINLFLESGAGVILITHDENYLARENIIKLKDGTLA</sequence>
<accession>A0A9D1PRH3</accession>
<evidence type="ECO:0000256" key="3">
    <source>
        <dbReference type="ARBA" id="ARBA00022448"/>
    </source>
</evidence>
<comment type="function">
    <text evidence="10">Probably part of an ABC transporter complex. Responsible for energy coupling to the transport system.</text>
</comment>
<dbReference type="PANTHER" id="PTHR43553">
    <property type="entry name" value="HEAVY METAL TRANSPORTER"/>
    <property type="match status" value="1"/>
</dbReference>
<keyword evidence="8" id="KW-1278">Translocase</keyword>
<evidence type="ECO:0000256" key="6">
    <source>
        <dbReference type="ARBA" id="ARBA00022741"/>
    </source>
</evidence>
<evidence type="ECO:0000256" key="1">
    <source>
        <dbReference type="ARBA" id="ARBA00004202"/>
    </source>
</evidence>
<name>A0A9D1PRH3_9SPIO</name>
<dbReference type="SMART" id="SM00382">
    <property type="entry name" value="AAA"/>
    <property type="match status" value="2"/>
</dbReference>
<dbReference type="GO" id="GO:0005524">
    <property type="term" value="F:ATP binding"/>
    <property type="evidence" value="ECO:0007669"/>
    <property type="project" value="UniProtKB-KW"/>
</dbReference>
<dbReference type="InterPro" id="IPR003439">
    <property type="entry name" value="ABC_transporter-like_ATP-bd"/>
</dbReference>
<keyword evidence="5" id="KW-0677">Repeat</keyword>